<dbReference type="EMBL" id="JAUDFV010000025">
    <property type="protein sequence ID" value="KAL2739052.1"/>
    <property type="molecule type" value="Genomic_DNA"/>
</dbReference>
<protein>
    <submittedName>
        <fullName evidence="1">Uncharacterized protein</fullName>
    </submittedName>
</protein>
<dbReference type="Proteomes" id="UP001607302">
    <property type="component" value="Unassembled WGS sequence"/>
</dbReference>
<name>A0ABD2C1Y9_VESSQ</name>
<sequence length="111" mass="13289">MNRILGKPVKQPIQTNNLRTNTIQNYNFRNNTKNRPKHYKKAFDRYHSADSSEHYNYIKTPKDTKIQHINENMKNDNTSKNTNKTNQFFMTSLHQFKQNLFELIINSSKII</sequence>
<proteinExistence type="predicted"/>
<evidence type="ECO:0000313" key="2">
    <source>
        <dbReference type="Proteomes" id="UP001607302"/>
    </source>
</evidence>
<gene>
    <name evidence="1" type="ORF">V1478_001618</name>
</gene>
<keyword evidence="2" id="KW-1185">Reference proteome</keyword>
<dbReference type="AlphaFoldDB" id="A0ABD2C1Y9"/>
<organism evidence="1 2">
    <name type="scientific">Vespula squamosa</name>
    <name type="common">Southern yellow jacket</name>
    <name type="synonym">Wasp</name>
    <dbReference type="NCBI Taxonomy" id="30214"/>
    <lineage>
        <taxon>Eukaryota</taxon>
        <taxon>Metazoa</taxon>
        <taxon>Ecdysozoa</taxon>
        <taxon>Arthropoda</taxon>
        <taxon>Hexapoda</taxon>
        <taxon>Insecta</taxon>
        <taxon>Pterygota</taxon>
        <taxon>Neoptera</taxon>
        <taxon>Endopterygota</taxon>
        <taxon>Hymenoptera</taxon>
        <taxon>Apocrita</taxon>
        <taxon>Aculeata</taxon>
        <taxon>Vespoidea</taxon>
        <taxon>Vespidae</taxon>
        <taxon>Vespinae</taxon>
        <taxon>Vespula</taxon>
    </lineage>
</organism>
<accession>A0ABD2C1Y9</accession>
<evidence type="ECO:0000313" key="1">
    <source>
        <dbReference type="EMBL" id="KAL2739052.1"/>
    </source>
</evidence>
<comment type="caution">
    <text evidence="1">The sequence shown here is derived from an EMBL/GenBank/DDBJ whole genome shotgun (WGS) entry which is preliminary data.</text>
</comment>
<reference evidence="1 2" key="1">
    <citation type="journal article" date="2024" name="Ann. Entomol. Soc. Am.">
        <title>Genomic analyses of the southern and eastern yellowjacket wasps (Hymenoptera: Vespidae) reveal evolutionary signatures of social life.</title>
        <authorList>
            <person name="Catto M.A."/>
            <person name="Caine P.B."/>
            <person name="Orr S.E."/>
            <person name="Hunt B.G."/>
            <person name="Goodisman M.A.D."/>
        </authorList>
    </citation>
    <scope>NUCLEOTIDE SEQUENCE [LARGE SCALE GENOMIC DNA]</scope>
    <source>
        <strain evidence="1">233</strain>
        <tissue evidence="1">Head and thorax</tissue>
    </source>
</reference>